<feature type="region of interest" description="Disordered" evidence="1">
    <location>
        <begin position="195"/>
        <end position="220"/>
    </location>
</feature>
<comment type="caution">
    <text evidence="2">The sequence shown here is derived from an EMBL/GenBank/DDBJ whole genome shotgun (WGS) entry which is preliminary data.</text>
</comment>
<feature type="compositionally biased region" description="Polar residues" evidence="1">
    <location>
        <begin position="9"/>
        <end position="19"/>
    </location>
</feature>
<sequence length="220" mass="24575">MIDKRKALTATQNTDQNEPASPGDVNEVNPRKAGCTEPEPLPDPELPDLTRLYKRRCRDGDIMQKCKHLLIAGMLPGKVALMLRLPLEKVQNLYDNSYNPRCRRFTKANSYQNSRLAFTSFNEGADLSAICTAPGLSLYWVVMSLRQNGVSDAAMAPRFPPYDDPLCVEYRRVIARKAASKFKPIRLNPVRRVSPVSRGDVSGANPRKAGCIRKSQQASQ</sequence>
<organism evidence="2 3">
    <name type="scientific">Klebsiella variicola</name>
    <dbReference type="NCBI Taxonomy" id="244366"/>
    <lineage>
        <taxon>Bacteria</taxon>
        <taxon>Pseudomonadati</taxon>
        <taxon>Pseudomonadota</taxon>
        <taxon>Gammaproteobacteria</taxon>
        <taxon>Enterobacterales</taxon>
        <taxon>Enterobacteriaceae</taxon>
        <taxon>Klebsiella/Raoultella group</taxon>
        <taxon>Klebsiella</taxon>
        <taxon>Klebsiella pneumoniae complex</taxon>
    </lineage>
</organism>
<accession>A0A9P3PCQ3</accession>
<dbReference type="RefSeq" id="WP_049010508.1">
    <property type="nucleotide sequence ID" value="NZ_BIHM01000022.1"/>
</dbReference>
<gene>
    <name evidence="2" type="ORF">NUKP37_51940</name>
</gene>
<dbReference type="AlphaFoldDB" id="A0A9P3PCQ3"/>
<dbReference type="Proteomes" id="UP001060507">
    <property type="component" value="Unassembled WGS sequence"/>
</dbReference>
<evidence type="ECO:0000313" key="3">
    <source>
        <dbReference type="Proteomes" id="UP001060507"/>
    </source>
</evidence>
<feature type="region of interest" description="Disordered" evidence="1">
    <location>
        <begin position="1"/>
        <end position="47"/>
    </location>
</feature>
<name>A0A9P3PCQ3_KLEVA</name>
<evidence type="ECO:0000313" key="2">
    <source>
        <dbReference type="EMBL" id="GKK04370.1"/>
    </source>
</evidence>
<dbReference type="EMBL" id="BQTA01000034">
    <property type="protein sequence ID" value="GKK04370.1"/>
    <property type="molecule type" value="Genomic_DNA"/>
</dbReference>
<evidence type="ECO:0000256" key="1">
    <source>
        <dbReference type="SAM" id="MobiDB-lite"/>
    </source>
</evidence>
<reference evidence="2" key="1">
    <citation type="journal article" date="2022" name="J. Appl. Microbiol.">
        <title>PCR-based ORF typing of Klebsiella pneumoniae for rapid identification of global clones and transmission events.</title>
        <authorList>
            <person name="Nonogaki R."/>
            <person name="Iijima A."/>
            <person name="Kawamura K."/>
            <person name="Kayama S."/>
            <person name="Sugai M."/>
            <person name="Yagi T."/>
            <person name="Arakawa Y."/>
            <person name="Doi Y."/>
            <person name="Suzuki M."/>
        </authorList>
    </citation>
    <scope>NUCLEOTIDE SEQUENCE</scope>
    <source>
        <strain evidence="2">NUKP-37</strain>
    </source>
</reference>
<proteinExistence type="predicted"/>
<protein>
    <submittedName>
        <fullName evidence="2">Uncharacterized protein</fullName>
    </submittedName>
</protein>